<accession>A0A8E1W0C3</accession>
<name>A0A8E1W0C3_9PSEU</name>
<keyword evidence="3" id="KW-0963">Cytoplasm</keyword>
<evidence type="ECO:0000256" key="1">
    <source>
        <dbReference type="ARBA" id="ARBA00004496"/>
    </source>
</evidence>
<evidence type="ECO:0000256" key="4">
    <source>
        <dbReference type="ARBA" id="ARBA00023186"/>
    </source>
</evidence>
<protein>
    <submittedName>
        <fullName evidence="5">ESX secretion-associated protein EspG</fullName>
    </submittedName>
</protein>
<comment type="caution">
    <text evidence="5">The sequence shown here is derived from an EMBL/GenBank/DDBJ whole genome shotgun (WGS) entry which is preliminary data.</text>
</comment>
<evidence type="ECO:0000256" key="2">
    <source>
        <dbReference type="ARBA" id="ARBA00006411"/>
    </source>
</evidence>
<proteinExistence type="inferred from homology"/>
<dbReference type="Pfam" id="PF14011">
    <property type="entry name" value="ESX-1_EspG"/>
    <property type="match status" value="1"/>
</dbReference>
<dbReference type="AlphaFoldDB" id="A0A8E1W0C3"/>
<comment type="similarity">
    <text evidence="2">Belongs to the EspG family.</text>
</comment>
<sequence>MTILDKPVRLPRPAFFVAWNYVGGGTLPAVVDPDNTYATAEFTRELERRTMSRFEGLRLATPDGRLTSEFRATLELLAAPEKELYSWTAFVRQPDDNGAVLVASTGRDAVRLITDYRSIQLDPIPPRELAASLVTALPDYAPATISRLRVPLTYLEGSNADPLSESSGDADLMRHLTRAERAAVHKLYAAVRRNGNRARSTPLTVYDLTRTGRILAFTSTDNDGGQEATMWPGNHTNLIDALNLTLNGLT</sequence>
<keyword evidence="4" id="KW-0143">Chaperone</keyword>
<gene>
    <name evidence="5" type="ORF">H5411_21650</name>
</gene>
<reference evidence="5 6" key="1">
    <citation type="submission" date="2020-08" db="EMBL/GenBank/DDBJ databases">
        <title>Amycolatopsis echigonensis JCM 21831.</title>
        <authorList>
            <person name="Tedsree N."/>
            <person name="Kuncharoen N."/>
            <person name="Likhitwitayawuid K."/>
            <person name="Tanasupawat S."/>
        </authorList>
    </citation>
    <scope>NUCLEOTIDE SEQUENCE [LARGE SCALE GENOMIC DNA]</scope>
    <source>
        <strain evidence="5 6">JCM 21831</strain>
    </source>
</reference>
<organism evidence="5 6">
    <name type="scientific">Amycolatopsis echigonensis</name>
    <dbReference type="NCBI Taxonomy" id="2576905"/>
    <lineage>
        <taxon>Bacteria</taxon>
        <taxon>Bacillati</taxon>
        <taxon>Actinomycetota</taxon>
        <taxon>Actinomycetes</taxon>
        <taxon>Pseudonocardiales</taxon>
        <taxon>Pseudonocardiaceae</taxon>
        <taxon>Amycolatopsis</taxon>
    </lineage>
</organism>
<evidence type="ECO:0000313" key="5">
    <source>
        <dbReference type="EMBL" id="MBB2501730.1"/>
    </source>
</evidence>
<dbReference type="RefSeq" id="WP_183124850.1">
    <property type="nucleotide sequence ID" value="NZ_JACJHR010000030.1"/>
</dbReference>
<dbReference type="EMBL" id="JACJHR010000030">
    <property type="protein sequence ID" value="MBB2501730.1"/>
    <property type="molecule type" value="Genomic_DNA"/>
</dbReference>
<dbReference type="InterPro" id="IPR025734">
    <property type="entry name" value="EspG"/>
</dbReference>
<evidence type="ECO:0000313" key="6">
    <source>
        <dbReference type="Proteomes" id="UP000550260"/>
    </source>
</evidence>
<comment type="subcellular location">
    <subcellularLocation>
        <location evidence="1">Cytoplasm</location>
    </subcellularLocation>
</comment>
<dbReference type="Proteomes" id="UP000550260">
    <property type="component" value="Unassembled WGS sequence"/>
</dbReference>
<evidence type="ECO:0000256" key="3">
    <source>
        <dbReference type="ARBA" id="ARBA00022490"/>
    </source>
</evidence>